<comment type="caution">
    <text evidence="1">The sequence shown here is derived from an EMBL/GenBank/DDBJ whole genome shotgun (WGS) entry which is preliminary data.</text>
</comment>
<reference evidence="1 2" key="1">
    <citation type="journal article" date="2018" name="Sci. Rep.">
        <title>Characterisation of pathogen-specific regions and novel effector candidates in Fusarium oxysporum f. sp. cepae.</title>
        <authorList>
            <person name="Armitage A.D."/>
            <person name="Taylor A."/>
            <person name="Sobczyk M.K."/>
            <person name="Baxter L."/>
            <person name="Greenfield B.P."/>
            <person name="Bates H.J."/>
            <person name="Wilson F."/>
            <person name="Jackson A.C."/>
            <person name="Ott S."/>
            <person name="Harrison R.J."/>
            <person name="Clarkson J.P."/>
        </authorList>
    </citation>
    <scope>NUCLEOTIDE SEQUENCE [LARGE SCALE GENOMIC DNA]</scope>
    <source>
        <strain evidence="1 2">Fo_A28</strain>
    </source>
</reference>
<gene>
    <name evidence="1" type="ORF">BFJ68_g16379</name>
</gene>
<dbReference type="VEuPathDB" id="FungiDB:FOC4_g10014281"/>
<evidence type="ECO:0000313" key="1">
    <source>
        <dbReference type="EMBL" id="RKK90715.1"/>
    </source>
</evidence>
<sequence length="180" mass="21223">MIPIPTVAAQYNDEMNHVDRGDQIRSYTTYEHQFRRGPWQALLWSFLLEVALANSFILQKKTRHPRWKPYSTLRAWKECICNAIFNTYAAEGGTRKRSRSGKEEDIEDIEARQNHLQRDTHLQRPRYPPDRFLHYAQSFRKSHSAEPSVAPNFPDHHFSMIRPLPAYLHLSDQLDPDLPL</sequence>
<dbReference type="VEuPathDB" id="FungiDB:FOMG_17198"/>
<proteinExistence type="predicted"/>
<accession>A0A420NIU2</accession>
<evidence type="ECO:0000313" key="2">
    <source>
        <dbReference type="Proteomes" id="UP000285860"/>
    </source>
</evidence>
<dbReference type="AlphaFoldDB" id="A0A420NIU2"/>
<organism evidence="1 2">
    <name type="scientific">Fusarium oxysporum</name>
    <name type="common">Fusarium vascular wilt</name>
    <dbReference type="NCBI Taxonomy" id="5507"/>
    <lineage>
        <taxon>Eukaryota</taxon>
        <taxon>Fungi</taxon>
        <taxon>Dikarya</taxon>
        <taxon>Ascomycota</taxon>
        <taxon>Pezizomycotina</taxon>
        <taxon>Sordariomycetes</taxon>
        <taxon>Hypocreomycetidae</taxon>
        <taxon>Hypocreales</taxon>
        <taxon>Nectriaceae</taxon>
        <taxon>Fusarium</taxon>
        <taxon>Fusarium oxysporum species complex</taxon>
    </lineage>
</organism>
<dbReference type="EMBL" id="MRCY01000260">
    <property type="protein sequence ID" value="RKK90715.1"/>
    <property type="molecule type" value="Genomic_DNA"/>
</dbReference>
<evidence type="ECO:0008006" key="3">
    <source>
        <dbReference type="Google" id="ProtNLM"/>
    </source>
</evidence>
<protein>
    <recommendedName>
        <fullName evidence="3">PiggyBac transposable element-derived protein domain-containing protein</fullName>
    </recommendedName>
</protein>
<name>A0A420NIU2_FUSOX</name>
<dbReference type="Proteomes" id="UP000285860">
    <property type="component" value="Unassembled WGS sequence"/>
</dbReference>
<dbReference type="VEuPathDB" id="FungiDB:FOC1_g10000532"/>